<protein>
    <submittedName>
        <fullName evidence="2">Uncharacterized protein</fullName>
    </submittedName>
</protein>
<keyword evidence="3" id="KW-1185">Reference proteome</keyword>
<gene>
    <name evidence="2" type="ORF">DX912_09200</name>
</gene>
<evidence type="ECO:0000313" key="3">
    <source>
        <dbReference type="Proteomes" id="UP000256829"/>
    </source>
</evidence>
<organism evidence="2 3">
    <name type="scientific">Lysobacter soli</name>
    <dbReference type="NCBI Taxonomy" id="453783"/>
    <lineage>
        <taxon>Bacteria</taxon>
        <taxon>Pseudomonadati</taxon>
        <taxon>Pseudomonadota</taxon>
        <taxon>Gammaproteobacteria</taxon>
        <taxon>Lysobacterales</taxon>
        <taxon>Lysobacteraceae</taxon>
        <taxon>Lysobacter</taxon>
    </lineage>
</organism>
<dbReference type="AlphaFoldDB" id="A0A3D8VDW3"/>
<evidence type="ECO:0000313" key="2">
    <source>
        <dbReference type="EMBL" id="RDY67439.1"/>
    </source>
</evidence>
<proteinExistence type="predicted"/>
<evidence type="ECO:0000256" key="1">
    <source>
        <dbReference type="SAM" id="Phobius"/>
    </source>
</evidence>
<feature type="transmembrane region" description="Helical" evidence="1">
    <location>
        <begin position="122"/>
        <end position="144"/>
    </location>
</feature>
<dbReference type="Proteomes" id="UP000256829">
    <property type="component" value="Unassembled WGS sequence"/>
</dbReference>
<keyword evidence="1" id="KW-0472">Membrane</keyword>
<sequence length="152" mass="16514">MYRVLLLIAIGVVLALVGVFRLPQWPTAQSTGTVESCADLTAPVTRAQARRELERRRANLAQGTDAARLATRTGDVAEQRRAGATYSATRANEVADAPCVAELEQIASGERLGAARGEWMRVTALILIVSIGALLALYFGRIAALRGRWRRR</sequence>
<accession>A0A3D8VDW3</accession>
<dbReference type="RefSeq" id="WP_115842206.1">
    <property type="nucleotide sequence ID" value="NZ_QTJR01000005.1"/>
</dbReference>
<keyword evidence="1" id="KW-0812">Transmembrane</keyword>
<dbReference type="EMBL" id="QTJR01000005">
    <property type="protein sequence ID" value="RDY67439.1"/>
    <property type="molecule type" value="Genomic_DNA"/>
</dbReference>
<reference evidence="2 3" key="1">
    <citation type="submission" date="2018-08" db="EMBL/GenBank/DDBJ databases">
        <title>Lysobacter soli KCTC 22011, whole genome shotgun sequence.</title>
        <authorList>
            <person name="Zhang X."/>
            <person name="Feng G."/>
            <person name="Zhu H."/>
        </authorList>
    </citation>
    <scope>NUCLEOTIDE SEQUENCE [LARGE SCALE GENOMIC DNA]</scope>
    <source>
        <strain evidence="2 3">KCTC 22011</strain>
    </source>
</reference>
<name>A0A3D8VDW3_9GAMM</name>
<keyword evidence="1" id="KW-1133">Transmembrane helix</keyword>
<comment type="caution">
    <text evidence="2">The sequence shown here is derived from an EMBL/GenBank/DDBJ whole genome shotgun (WGS) entry which is preliminary data.</text>
</comment>